<evidence type="ECO:0000313" key="13">
    <source>
        <dbReference type="EMBL" id="KAK0749754.1"/>
    </source>
</evidence>
<dbReference type="Pfam" id="PF00557">
    <property type="entry name" value="Peptidase_M24"/>
    <property type="match status" value="1"/>
</dbReference>
<keyword evidence="4 9" id="KW-0645">Protease</keyword>
<dbReference type="Pfam" id="PF15801">
    <property type="entry name" value="zf-C6H2"/>
    <property type="match status" value="1"/>
</dbReference>
<dbReference type="PANTHER" id="PTHR43330:SF7">
    <property type="entry name" value="METHIONINE AMINOPEPTIDASE 1"/>
    <property type="match status" value="1"/>
</dbReference>
<feature type="binding site" evidence="9">
    <location>
        <position position="205"/>
    </location>
    <ligand>
        <name>a protein</name>
        <dbReference type="ChEBI" id="CHEBI:16541"/>
    </ligand>
    <ligandPart>
        <name>N-terminal L-methionine residue</name>
        <dbReference type="ChEBI" id="CHEBI:64731"/>
    </ligandPart>
</feature>
<evidence type="ECO:0000256" key="3">
    <source>
        <dbReference type="ARBA" id="ARBA00022490"/>
    </source>
</evidence>
<dbReference type="PROSITE" id="PS52013">
    <property type="entry name" value="ZF_C6H2"/>
    <property type="match status" value="1"/>
</dbReference>
<dbReference type="InterPro" id="IPR000994">
    <property type="entry name" value="Pept_M24"/>
</dbReference>
<keyword evidence="8" id="KW-0862">Zinc</keyword>
<dbReference type="EC" id="3.4.11.18" evidence="11"/>
<dbReference type="Gene3D" id="3.90.230.10">
    <property type="entry name" value="Creatinase/methionine aminopeptidase superfamily"/>
    <property type="match status" value="1"/>
</dbReference>
<evidence type="ECO:0000313" key="14">
    <source>
        <dbReference type="Proteomes" id="UP001172155"/>
    </source>
</evidence>
<gene>
    <name evidence="13" type="ORF">B0T18DRAFT_323503</name>
</gene>
<feature type="binding site" evidence="9">
    <location>
        <position position="233"/>
    </location>
    <ligand>
        <name>Zn(2+)</name>
        <dbReference type="ChEBI" id="CHEBI:29105"/>
        <label>4</label>
        <note>catalytic</note>
    </ligand>
</feature>
<evidence type="ECO:0000256" key="7">
    <source>
        <dbReference type="ARBA" id="ARBA00022801"/>
    </source>
</evidence>
<evidence type="ECO:0000256" key="8">
    <source>
        <dbReference type="ARBA" id="ARBA00022833"/>
    </source>
</evidence>
<evidence type="ECO:0000256" key="11">
    <source>
        <dbReference type="RuleBase" id="RU003653"/>
    </source>
</evidence>
<keyword evidence="5 9" id="KW-0479">Metal-binding</keyword>
<dbReference type="GO" id="GO:0004239">
    <property type="term" value="F:initiator methionyl aminopeptidase activity"/>
    <property type="evidence" value="ECO:0007669"/>
    <property type="project" value="UniProtKB-UniRule"/>
</dbReference>
<sequence length="394" mass="43567">MAEEPPTKRKCLGADCSNDAGSLQCPKCLSLGIKDSFFCSQDCFKKNWNTHKDMHGPSTSTMRPIHPPSIVADHDAETNFYNPFPNFSFTGPLRPVYPLSSRRKVPKSIPHPDYAEDGLPKYGRVRSNKIEQLDAKAQEGMRKVCRLAREVLDVAAAALRPGITTDEIDEIVHNACIERNSYPSPLNYNHFPKSVCTSLNEVICHGIPDKRVLLDGDIINLDVTLYHEGYHGDLNETYYVGDRAKANPDAVRVVEAARECLDEAIKLVKPGALFRDFGNAIEPHAKSKNCSVIRTYVGHGINSVFHGPPNIPHYAKNKAVGECKPGMTFTIEPMIALGKYRDVTWPDNWTSTTIDGKLTAQFEHTLLVTETGVEVLTARKEDSPGGPVPMPGSQ</sequence>
<comment type="cofactor">
    <cofactor evidence="9">
        <name>Zn(2+)</name>
        <dbReference type="ChEBI" id="CHEBI:29105"/>
    </cofactor>
    <cofactor evidence="9">
        <name>Co(2+)</name>
        <dbReference type="ChEBI" id="CHEBI:48828"/>
    </cofactor>
    <cofactor evidence="9">
        <name>Mn(2+)</name>
        <dbReference type="ChEBI" id="CHEBI:29035"/>
    </cofactor>
    <cofactor evidence="9">
        <name>Fe(2+)</name>
        <dbReference type="ChEBI" id="CHEBI:29033"/>
    </cofactor>
    <text evidence="9">Binds 2 divalent metal cations per subunit. Has a high-affinity and a low affinity metal-binding site. The true nature of the physiological cofactor is under debate. The enzyme is active with zinc, cobalt, manganese or divalent iron ions. Has high activity with zinc; zinc cofactor is transferred into the active site region by the ZNG1 zinc chaperone.</text>
</comment>
<evidence type="ECO:0000256" key="5">
    <source>
        <dbReference type="ARBA" id="ARBA00022723"/>
    </source>
</evidence>
<keyword evidence="6 10" id="KW-0863">Zinc-finger</keyword>
<proteinExistence type="inferred from homology"/>
<keyword evidence="7 9" id="KW-0378">Hydrolase</keyword>
<evidence type="ECO:0000256" key="9">
    <source>
        <dbReference type="HAMAP-Rule" id="MF_03174"/>
    </source>
</evidence>
<dbReference type="CDD" id="cd01086">
    <property type="entry name" value="MetAP1"/>
    <property type="match status" value="1"/>
</dbReference>
<dbReference type="FunFam" id="3.90.230.10:FF:000010">
    <property type="entry name" value="Methionine aminopeptidase"/>
    <property type="match status" value="1"/>
</dbReference>
<dbReference type="PRINTS" id="PR00599">
    <property type="entry name" value="MAPEPTIDASE"/>
</dbReference>
<dbReference type="InterPro" id="IPR031615">
    <property type="entry name" value="Zfn-C6H2"/>
</dbReference>
<name>A0AA40F2D9_9PEZI</name>
<feature type="domain" description="C6H2-type" evidence="12">
    <location>
        <begin position="8"/>
        <end position="62"/>
    </location>
</feature>
<dbReference type="PROSITE" id="PS00680">
    <property type="entry name" value="MAP_1"/>
    <property type="match status" value="1"/>
</dbReference>
<feature type="binding site" evidence="9">
    <location>
        <position position="306"/>
    </location>
    <ligand>
        <name>a protein</name>
        <dbReference type="ChEBI" id="CHEBI:16541"/>
    </ligand>
    <ligandPart>
        <name>N-terminal L-methionine residue</name>
        <dbReference type="ChEBI" id="CHEBI:64731"/>
    </ligandPart>
</feature>
<dbReference type="GO" id="GO:0070006">
    <property type="term" value="F:metalloaminopeptidase activity"/>
    <property type="evidence" value="ECO:0007669"/>
    <property type="project" value="UniProtKB-UniRule"/>
</dbReference>
<keyword evidence="14" id="KW-1185">Reference proteome</keyword>
<dbReference type="EMBL" id="JAUKUD010000003">
    <property type="protein sequence ID" value="KAK0749754.1"/>
    <property type="molecule type" value="Genomic_DNA"/>
</dbReference>
<reference evidence="13" key="1">
    <citation type="submission" date="2023-06" db="EMBL/GenBank/DDBJ databases">
        <title>Genome-scale phylogeny and comparative genomics of the fungal order Sordariales.</title>
        <authorList>
            <consortium name="Lawrence Berkeley National Laboratory"/>
            <person name="Hensen N."/>
            <person name="Bonometti L."/>
            <person name="Westerberg I."/>
            <person name="Brannstrom I.O."/>
            <person name="Guillou S."/>
            <person name="Cros-Aarteil S."/>
            <person name="Calhoun S."/>
            <person name="Haridas S."/>
            <person name="Kuo A."/>
            <person name="Mondo S."/>
            <person name="Pangilinan J."/>
            <person name="Riley R."/>
            <person name="LaButti K."/>
            <person name="Andreopoulos B."/>
            <person name="Lipzen A."/>
            <person name="Chen C."/>
            <person name="Yanf M."/>
            <person name="Daum C."/>
            <person name="Ng V."/>
            <person name="Clum A."/>
            <person name="Steindorff A."/>
            <person name="Ohm R."/>
            <person name="Martin F."/>
            <person name="Silar P."/>
            <person name="Natvig D."/>
            <person name="Lalanne C."/>
            <person name="Gautier V."/>
            <person name="Ament-velasquez S.L."/>
            <person name="Kruys A."/>
            <person name="Hutchinson M.I."/>
            <person name="Powell A.J."/>
            <person name="Barry K."/>
            <person name="Miller A.N."/>
            <person name="Grigoriev I.V."/>
            <person name="Debuchy R."/>
            <person name="Gladieux P."/>
            <person name="Thoren M.H."/>
            <person name="Johannesson H."/>
        </authorList>
    </citation>
    <scope>NUCLEOTIDE SEQUENCE</scope>
    <source>
        <strain evidence="13">SMH3187-1</strain>
    </source>
</reference>
<comment type="subunit">
    <text evidence="9">Associates with the 60S ribosomal subunit of the 80S translational complex.</text>
</comment>
<evidence type="ECO:0000256" key="1">
    <source>
        <dbReference type="ARBA" id="ARBA00004496"/>
    </source>
</evidence>
<feature type="binding site" evidence="9">
    <location>
        <position position="299"/>
    </location>
    <ligand>
        <name>Zn(2+)</name>
        <dbReference type="ChEBI" id="CHEBI:29105"/>
        <label>4</label>
        <note>catalytic</note>
    </ligand>
</feature>
<comment type="caution">
    <text evidence="13">The sequence shown here is derived from an EMBL/GenBank/DDBJ whole genome shotgun (WGS) entry which is preliminary data.</text>
</comment>
<organism evidence="13 14">
    <name type="scientific">Schizothecium vesticola</name>
    <dbReference type="NCBI Taxonomy" id="314040"/>
    <lineage>
        <taxon>Eukaryota</taxon>
        <taxon>Fungi</taxon>
        <taxon>Dikarya</taxon>
        <taxon>Ascomycota</taxon>
        <taxon>Pezizomycotina</taxon>
        <taxon>Sordariomycetes</taxon>
        <taxon>Sordariomycetidae</taxon>
        <taxon>Sordariales</taxon>
        <taxon>Schizotheciaceae</taxon>
        <taxon>Schizothecium</taxon>
    </lineage>
</organism>
<dbReference type="SUPFAM" id="SSF55920">
    <property type="entry name" value="Creatinase/aminopeptidase"/>
    <property type="match status" value="1"/>
</dbReference>
<evidence type="ECO:0000256" key="2">
    <source>
        <dbReference type="ARBA" id="ARBA00022438"/>
    </source>
</evidence>
<comment type="function">
    <text evidence="9 11">Cotranslationally removes the N-terminal methionine from nascent proteins. The N-terminal methionine is often cleaved when the second residue in the primary sequence is small and uncharged (Met-Ala-, Cys, Gly, Pro, Ser, Thr, or Val).</text>
</comment>
<dbReference type="PANTHER" id="PTHR43330">
    <property type="entry name" value="METHIONINE AMINOPEPTIDASE"/>
    <property type="match status" value="1"/>
</dbReference>
<feature type="binding site" evidence="9">
    <location>
        <position position="363"/>
    </location>
    <ligand>
        <name>Zn(2+)</name>
        <dbReference type="ChEBI" id="CHEBI:29105"/>
        <label>3</label>
    </ligand>
</feature>
<accession>A0AA40F2D9</accession>
<comment type="catalytic activity">
    <reaction evidence="9 11">
        <text>Release of N-terminal amino acids, preferentially methionine, from peptides and arylamides.</text>
        <dbReference type="EC" id="3.4.11.18"/>
    </reaction>
</comment>
<evidence type="ECO:0000256" key="4">
    <source>
        <dbReference type="ARBA" id="ARBA00022670"/>
    </source>
</evidence>
<dbReference type="GO" id="GO:0006508">
    <property type="term" value="P:proteolysis"/>
    <property type="evidence" value="ECO:0007669"/>
    <property type="project" value="UniProtKB-KW"/>
</dbReference>
<feature type="binding site" evidence="9">
    <location>
        <position position="233"/>
    </location>
    <ligand>
        <name>Zn(2+)</name>
        <dbReference type="ChEBI" id="CHEBI:29105"/>
        <label>3</label>
    </ligand>
</feature>
<evidence type="ECO:0000256" key="6">
    <source>
        <dbReference type="ARBA" id="ARBA00022771"/>
    </source>
</evidence>
<dbReference type="GO" id="GO:0008270">
    <property type="term" value="F:zinc ion binding"/>
    <property type="evidence" value="ECO:0007669"/>
    <property type="project" value="UniProtKB-KW"/>
</dbReference>
<dbReference type="Gene3D" id="6.10.140.2220">
    <property type="match status" value="1"/>
</dbReference>
<dbReference type="GO" id="GO:0005829">
    <property type="term" value="C:cytosol"/>
    <property type="evidence" value="ECO:0007669"/>
    <property type="project" value="TreeGrafter"/>
</dbReference>
<evidence type="ECO:0000259" key="12">
    <source>
        <dbReference type="PROSITE" id="PS52013"/>
    </source>
</evidence>
<dbReference type="HAMAP" id="MF_01974">
    <property type="entry name" value="MetAP_1"/>
    <property type="match status" value="1"/>
</dbReference>
<feature type="binding site" evidence="9">
    <location>
        <position position="363"/>
    </location>
    <ligand>
        <name>Zn(2+)</name>
        <dbReference type="ChEBI" id="CHEBI:29105"/>
        <label>4</label>
        <note>catalytic</note>
    </ligand>
</feature>
<dbReference type="InterPro" id="IPR002467">
    <property type="entry name" value="Pept_M24A_MAP1"/>
</dbReference>
<evidence type="ECO:0000256" key="10">
    <source>
        <dbReference type="PROSITE-ProRule" id="PRU01357"/>
    </source>
</evidence>
<feature type="binding site" evidence="9">
    <location>
        <position position="222"/>
    </location>
    <ligand>
        <name>Zn(2+)</name>
        <dbReference type="ChEBI" id="CHEBI:29105"/>
        <label>3</label>
    </ligand>
</feature>
<comment type="subcellular location">
    <subcellularLocation>
        <location evidence="1 9">Cytoplasm</location>
    </subcellularLocation>
</comment>
<feature type="binding site" evidence="9">
    <location>
        <position position="332"/>
    </location>
    <ligand>
        <name>Zn(2+)</name>
        <dbReference type="ChEBI" id="CHEBI:29105"/>
        <label>4</label>
        <note>catalytic</note>
    </ligand>
</feature>
<protein>
    <recommendedName>
        <fullName evidence="11">Methionine aminopeptidase</fullName>
        <ecNumber evidence="11">3.4.11.18</ecNumber>
    </recommendedName>
</protein>
<dbReference type="AlphaFoldDB" id="A0AA40F2D9"/>
<comment type="cofactor">
    <cofactor evidence="11">
        <name>Co(2+)</name>
        <dbReference type="ChEBI" id="CHEBI:48828"/>
    </cofactor>
    <cofactor evidence="11">
        <name>Zn(2+)</name>
        <dbReference type="ChEBI" id="CHEBI:29105"/>
    </cofactor>
    <cofactor evidence="11">
        <name>Mn(2+)</name>
        <dbReference type="ChEBI" id="CHEBI:29035"/>
    </cofactor>
    <cofactor evidence="11">
        <name>Fe(2+)</name>
        <dbReference type="ChEBI" id="CHEBI:29033"/>
    </cofactor>
    <text evidence="11">Binds 2 divalent metal cations per subunit. Has a high-affinity and a low affinity metal-binding site. The true nature of the physiological cofactor is under debate. The enzyme is active with cobalt, zinc, manganese or divalent iron ions.</text>
</comment>
<dbReference type="InterPro" id="IPR001714">
    <property type="entry name" value="Pept_M24_MAP"/>
</dbReference>
<comment type="similarity">
    <text evidence="9 10">Belongs to the peptidase M24A family. Methionine aminopeptidase type 1 subfamily.</text>
</comment>
<dbReference type="NCBIfam" id="TIGR00500">
    <property type="entry name" value="met_pdase_I"/>
    <property type="match status" value="1"/>
</dbReference>
<keyword evidence="3 9" id="KW-0963">Cytoplasm</keyword>
<keyword evidence="2 9" id="KW-0031">Aminopeptidase</keyword>
<dbReference type="InterPro" id="IPR036005">
    <property type="entry name" value="Creatinase/aminopeptidase-like"/>
</dbReference>
<dbReference type="Proteomes" id="UP001172155">
    <property type="component" value="Unassembled WGS sequence"/>
</dbReference>